<dbReference type="EMBL" id="JACYXI010000002">
    <property type="protein sequence ID" value="MBD8890898.1"/>
    <property type="molecule type" value="Genomic_DNA"/>
</dbReference>
<comment type="caution">
    <text evidence="2">The sequence shown here is derived from an EMBL/GenBank/DDBJ whole genome shotgun (WGS) entry which is preliminary data.</text>
</comment>
<dbReference type="Gene3D" id="3.10.450.40">
    <property type="match status" value="1"/>
</dbReference>
<evidence type="ECO:0000313" key="2">
    <source>
        <dbReference type="EMBL" id="MBD8890898.1"/>
    </source>
</evidence>
<evidence type="ECO:0000259" key="1">
    <source>
        <dbReference type="Pfam" id="PF04965"/>
    </source>
</evidence>
<proteinExistence type="predicted"/>
<gene>
    <name evidence="2" type="ORF">IG616_05030</name>
</gene>
<dbReference type="SUPFAM" id="SSF160719">
    <property type="entry name" value="gpW/gp25-like"/>
    <property type="match status" value="1"/>
</dbReference>
<reference evidence="2 3" key="2">
    <citation type="journal article" date="2021" name="Int. J. Syst. Evol. Microbiol.">
        <title>Roseibium litorale sp. nov., isolated from a tidal flat sediment and proposal for the reclassification of Labrenzia polysiphoniae as Roseibium polysiphoniae comb. nov.</title>
        <authorList>
            <person name="Liu Y."/>
            <person name="Pei T."/>
            <person name="Du J."/>
            <person name="Chao M."/>
            <person name="Deng M.R."/>
            <person name="Zhu H."/>
        </authorList>
    </citation>
    <scope>NUCLEOTIDE SEQUENCE [LARGE SCALE GENOMIC DNA]</scope>
    <source>
        <strain evidence="2 3">4C16A</strain>
    </source>
</reference>
<dbReference type="RefSeq" id="WP_192147040.1">
    <property type="nucleotide sequence ID" value="NZ_JACYXI010000002.1"/>
</dbReference>
<dbReference type="InterPro" id="IPR007048">
    <property type="entry name" value="IraD/Gp25-like"/>
</dbReference>
<accession>A0ABR9CJG4</accession>
<feature type="domain" description="IraD/Gp25-like" evidence="1">
    <location>
        <begin position="14"/>
        <end position="92"/>
    </location>
</feature>
<sequence length="111" mass="11798">MAGFDAATGRPLSGDDRIAQAIRRLLVTEHSLVMRRDLACALPRIIGAPGNPAIELQFCAAVAEAIHEYEPRVDLISVAFTEGTADGERQLSILATSRETGNGIDLSAPVQ</sequence>
<reference evidence="3" key="1">
    <citation type="submission" date="2020-09" db="EMBL/GenBank/DDBJ databases">
        <title>The genome sequence of strain Labrenzia suaedae 4C16A.</title>
        <authorList>
            <person name="Liu Y."/>
        </authorList>
    </citation>
    <scope>NUCLEOTIDE SEQUENCE [LARGE SCALE GENOMIC DNA]</scope>
    <source>
        <strain evidence="3">4C16A</strain>
    </source>
</reference>
<evidence type="ECO:0000313" key="3">
    <source>
        <dbReference type="Proteomes" id="UP000632063"/>
    </source>
</evidence>
<organism evidence="2 3">
    <name type="scientific">Roseibium litorale</name>
    <dbReference type="NCBI Taxonomy" id="2803841"/>
    <lineage>
        <taxon>Bacteria</taxon>
        <taxon>Pseudomonadati</taxon>
        <taxon>Pseudomonadota</taxon>
        <taxon>Alphaproteobacteria</taxon>
        <taxon>Hyphomicrobiales</taxon>
        <taxon>Stappiaceae</taxon>
        <taxon>Roseibium</taxon>
    </lineage>
</organism>
<protein>
    <submittedName>
        <fullName evidence="2">GPW/gp25 family protein</fullName>
    </submittedName>
</protein>
<dbReference type="Pfam" id="PF04965">
    <property type="entry name" value="GPW_gp25"/>
    <property type="match status" value="1"/>
</dbReference>
<keyword evidence="3" id="KW-1185">Reference proteome</keyword>
<name>A0ABR9CJG4_9HYPH</name>
<dbReference type="Proteomes" id="UP000632063">
    <property type="component" value="Unassembled WGS sequence"/>
</dbReference>